<dbReference type="Proteomes" id="UP001476798">
    <property type="component" value="Unassembled WGS sequence"/>
</dbReference>
<protein>
    <submittedName>
        <fullName evidence="1">Uncharacterized protein</fullName>
    </submittedName>
</protein>
<name>A0ABV0MWW1_9TELE</name>
<proteinExistence type="predicted"/>
<comment type="caution">
    <text evidence="1">The sequence shown here is derived from an EMBL/GenBank/DDBJ whole genome shotgun (WGS) entry which is preliminary data.</text>
</comment>
<keyword evidence="2" id="KW-1185">Reference proteome</keyword>
<evidence type="ECO:0000313" key="1">
    <source>
        <dbReference type="EMBL" id="MEQ2163614.1"/>
    </source>
</evidence>
<evidence type="ECO:0000313" key="2">
    <source>
        <dbReference type="Proteomes" id="UP001476798"/>
    </source>
</evidence>
<accession>A0ABV0MWW1</accession>
<dbReference type="EMBL" id="JAHRIO010015778">
    <property type="protein sequence ID" value="MEQ2163614.1"/>
    <property type="molecule type" value="Genomic_DNA"/>
</dbReference>
<organism evidence="1 2">
    <name type="scientific">Goodea atripinnis</name>
    <dbReference type="NCBI Taxonomy" id="208336"/>
    <lineage>
        <taxon>Eukaryota</taxon>
        <taxon>Metazoa</taxon>
        <taxon>Chordata</taxon>
        <taxon>Craniata</taxon>
        <taxon>Vertebrata</taxon>
        <taxon>Euteleostomi</taxon>
        <taxon>Actinopterygii</taxon>
        <taxon>Neopterygii</taxon>
        <taxon>Teleostei</taxon>
        <taxon>Neoteleostei</taxon>
        <taxon>Acanthomorphata</taxon>
        <taxon>Ovalentaria</taxon>
        <taxon>Atherinomorphae</taxon>
        <taxon>Cyprinodontiformes</taxon>
        <taxon>Goodeidae</taxon>
        <taxon>Goodea</taxon>
    </lineage>
</organism>
<sequence>MMGQPQASLPPENWVLYRTRLVPSCSPRPSWKCSAVIQLRTYAVCTSKLGFHRTAVWILYGLLSMLSLSCRQILSWSTDRNYTGFSSRIRYKCVLSGLQAISSSVFIHV</sequence>
<reference evidence="1 2" key="1">
    <citation type="submission" date="2021-06" db="EMBL/GenBank/DDBJ databases">
        <authorList>
            <person name="Palmer J.M."/>
        </authorList>
    </citation>
    <scope>NUCLEOTIDE SEQUENCE [LARGE SCALE GENOMIC DNA]</scope>
    <source>
        <strain evidence="1 2">GA_2019</strain>
        <tissue evidence="1">Muscle</tissue>
    </source>
</reference>
<gene>
    <name evidence="1" type="ORF">GOODEAATRI_032088</name>
</gene>